<protein>
    <submittedName>
        <fullName evidence="2">Uncharacterized protein</fullName>
    </submittedName>
</protein>
<dbReference type="RefSeq" id="WP_141375693.1">
    <property type="nucleotide sequence ID" value="NZ_BJML01000001.1"/>
</dbReference>
<comment type="caution">
    <text evidence="2">The sequence shown here is derived from an EMBL/GenBank/DDBJ whole genome shotgun (WGS) entry which is preliminary data.</text>
</comment>
<gene>
    <name evidence="2" type="ORF">MTE01_07020</name>
</gene>
<dbReference type="GeneID" id="57143403"/>
<name>A0A4Y3QIP1_MICTE</name>
<organism evidence="2 3">
    <name type="scientific">Microbacterium testaceum</name>
    <name type="common">Aureobacterium testaceum</name>
    <name type="synonym">Brevibacterium testaceum</name>
    <dbReference type="NCBI Taxonomy" id="2033"/>
    <lineage>
        <taxon>Bacteria</taxon>
        <taxon>Bacillati</taxon>
        <taxon>Actinomycetota</taxon>
        <taxon>Actinomycetes</taxon>
        <taxon>Micrococcales</taxon>
        <taxon>Microbacteriaceae</taxon>
        <taxon>Microbacterium</taxon>
    </lineage>
</organism>
<dbReference type="OrthoDB" id="5110284at2"/>
<dbReference type="AlphaFoldDB" id="A0A4Y3QIP1"/>
<evidence type="ECO:0000256" key="1">
    <source>
        <dbReference type="SAM" id="MobiDB-lite"/>
    </source>
</evidence>
<dbReference type="Proteomes" id="UP000319525">
    <property type="component" value="Unassembled WGS sequence"/>
</dbReference>
<evidence type="ECO:0000313" key="2">
    <source>
        <dbReference type="EMBL" id="GEB44757.1"/>
    </source>
</evidence>
<proteinExistence type="predicted"/>
<reference evidence="2 3" key="1">
    <citation type="submission" date="2019-06" db="EMBL/GenBank/DDBJ databases">
        <title>Whole genome shotgun sequence of Microbacterium testaceum NBRC 12675.</title>
        <authorList>
            <person name="Hosoyama A."/>
            <person name="Uohara A."/>
            <person name="Ohji S."/>
            <person name="Ichikawa N."/>
        </authorList>
    </citation>
    <scope>NUCLEOTIDE SEQUENCE [LARGE SCALE GENOMIC DNA]</scope>
    <source>
        <strain evidence="2 3">NBRC 12675</strain>
    </source>
</reference>
<evidence type="ECO:0000313" key="3">
    <source>
        <dbReference type="Proteomes" id="UP000319525"/>
    </source>
</evidence>
<accession>A0A4Y3QIP1</accession>
<sequence length="101" mass="10538">MRAPGSVDGLQGTRARGDADGPWDLVGEVTVTGPPPATLSLTMIDGYVPVTCSMCYLGADLNQLAAIVRFFRDHPEERGVLETGGEAALNRAADVLRPVGG</sequence>
<dbReference type="EMBL" id="BJML01000001">
    <property type="protein sequence ID" value="GEB44757.1"/>
    <property type="molecule type" value="Genomic_DNA"/>
</dbReference>
<feature type="region of interest" description="Disordered" evidence="1">
    <location>
        <begin position="1"/>
        <end position="29"/>
    </location>
</feature>